<dbReference type="CDD" id="cd02513">
    <property type="entry name" value="CMP-NeuAc_Synthase"/>
    <property type="match status" value="1"/>
</dbReference>
<comment type="subunit">
    <text evidence="6">Homotetramer.</text>
</comment>
<evidence type="ECO:0000256" key="5">
    <source>
        <dbReference type="ARBA" id="ARBA00010726"/>
    </source>
</evidence>
<dbReference type="PANTHER" id="PTHR21485:SF3">
    <property type="entry name" value="N-ACYLNEURAMINATE CYTIDYLYLTRANSFERASE"/>
    <property type="match status" value="1"/>
</dbReference>
<dbReference type="InterPro" id="IPR029044">
    <property type="entry name" value="Nucleotide-diphossugar_trans"/>
</dbReference>
<evidence type="ECO:0000256" key="4">
    <source>
        <dbReference type="ARBA" id="ARBA00005893"/>
    </source>
</evidence>
<dbReference type="InterPro" id="IPR010023">
    <property type="entry name" value="KdsC_fam"/>
</dbReference>
<keyword evidence="9" id="KW-0378">Hydrolase</keyword>
<dbReference type="SFLD" id="SFLDG01138">
    <property type="entry name" value="C1.6.2:_Deoxy-d-mannose-octulo"/>
    <property type="match status" value="1"/>
</dbReference>
<evidence type="ECO:0000256" key="2">
    <source>
        <dbReference type="ARBA" id="ARBA00001946"/>
    </source>
</evidence>
<dbReference type="EC" id="2.7.7.43" evidence="7"/>
<comment type="similarity">
    <text evidence="4">Belongs to the KdsC family.</text>
</comment>
<keyword evidence="10" id="KW-0460">Magnesium</keyword>
<dbReference type="GO" id="GO:0008781">
    <property type="term" value="F:N-acylneuraminate cytidylyltransferase activity"/>
    <property type="evidence" value="ECO:0007669"/>
    <property type="project" value="UniProtKB-EC"/>
</dbReference>
<evidence type="ECO:0000313" key="11">
    <source>
        <dbReference type="EMBL" id="CAA9412541.1"/>
    </source>
</evidence>
<dbReference type="Pfam" id="PF08282">
    <property type="entry name" value="Hydrolase_3"/>
    <property type="match status" value="1"/>
</dbReference>
<dbReference type="SUPFAM" id="SSF53448">
    <property type="entry name" value="Nucleotide-diphospho-sugar transferases"/>
    <property type="match status" value="1"/>
</dbReference>
<dbReference type="AlphaFoldDB" id="A0A6J4PD46"/>
<keyword evidence="8" id="KW-0479">Metal-binding</keyword>
<comment type="similarity">
    <text evidence="5">Belongs to the CMP-NeuNAc synthase family.</text>
</comment>
<comment type="cofactor">
    <cofactor evidence="2">
        <name>Mg(2+)</name>
        <dbReference type="ChEBI" id="CHEBI:18420"/>
    </cofactor>
</comment>
<dbReference type="Gene3D" id="3.40.50.1000">
    <property type="entry name" value="HAD superfamily/HAD-like"/>
    <property type="match status" value="1"/>
</dbReference>
<dbReference type="InterPro" id="IPR036412">
    <property type="entry name" value="HAD-like_sf"/>
</dbReference>
<dbReference type="GO" id="GO:0016788">
    <property type="term" value="F:hydrolase activity, acting on ester bonds"/>
    <property type="evidence" value="ECO:0007669"/>
    <property type="project" value="InterPro"/>
</dbReference>
<dbReference type="SFLD" id="SFLDG01136">
    <property type="entry name" value="C1.6:_Phosphoserine_Phosphatas"/>
    <property type="match status" value="1"/>
</dbReference>
<proteinExistence type="inferred from homology"/>
<gene>
    <name evidence="11" type="ORF">AVDCRST_MAG75-2848</name>
</gene>
<evidence type="ECO:0000256" key="9">
    <source>
        <dbReference type="ARBA" id="ARBA00022801"/>
    </source>
</evidence>
<dbReference type="SFLD" id="SFLDS00003">
    <property type="entry name" value="Haloacid_Dehalogenase"/>
    <property type="match status" value="1"/>
</dbReference>
<keyword evidence="11" id="KW-0548">Nucleotidyltransferase</keyword>
<dbReference type="InterPro" id="IPR050793">
    <property type="entry name" value="CMP-NeuNAc_synthase"/>
</dbReference>
<dbReference type="Gene3D" id="3.90.550.10">
    <property type="entry name" value="Spore Coat Polysaccharide Biosynthesis Protein SpsA, Chain A"/>
    <property type="match status" value="1"/>
</dbReference>
<evidence type="ECO:0000256" key="7">
    <source>
        <dbReference type="ARBA" id="ARBA00012491"/>
    </source>
</evidence>
<dbReference type="InterPro" id="IPR023214">
    <property type="entry name" value="HAD_sf"/>
</dbReference>
<evidence type="ECO:0000256" key="3">
    <source>
        <dbReference type="ARBA" id="ARBA00005141"/>
    </source>
</evidence>
<comment type="pathway">
    <text evidence="3">Amino-sugar metabolism; N-acetylneuraminate metabolism.</text>
</comment>
<evidence type="ECO:0000256" key="8">
    <source>
        <dbReference type="ARBA" id="ARBA00022723"/>
    </source>
</evidence>
<evidence type="ECO:0000256" key="6">
    <source>
        <dbReference type="ARBA" id="ARBA00011881"/>
    </source>
</evidence>
<protein>
    <recommendedName>
        <fullName evidence="7">N-acylneuraminate cytidylyltransferase</fullName>
        <ecNumber evidence="7">2.7.7.43</ecNumber>
    </recommendedName>
</protein>
<dbReference type="GO" id="GO:0046872">
    <property type="term" value="F:metal ion binding"/>
    <property type="evidence" value="ECO:0007669"/>
    <property type="project" value="UniProtKB-KW"/>
</dbReference>
<dbReference type="EMBL" id="CADCUO010000201">
    <property type="protein sequence ID" value="CAA9412541.1"/>
    <property type="molecule type" value="Genomic_DNA"/>
</dbReference>
<dbReference type="Pfam" id="PF02348">
    <property type="entry name" value="CTP_transf_3"/>
    <property type="match status" value="1"/>
</dbReference>
<dbReference type="SUPFAM" id="SSF56784">
    <property type="entry name" value="HAD-like"/>
    <property type="match status" value="1"/>
</dbReference>
<keyword evidence="11" id="KW-0808">Transferase</keyword>
<comment type="catalytic activity">
    <reaction evidence="1">
        <text>an N-acylneuraminate + CTP = a CMP-N-acyl-beta-neuraminate + diphosphate</text>
        <dbReference type="Rhea" id="RHEA:11344"/>
        <dbReference type="ChEBI" id="CHEBI:33019"/>
        <dbReference type="ChEBI" id="CHEBI:37563"/>
        <dbReference type="ChEBI" id="CHEBI:60073"/>
        <dbReference type="ChEBI" id="CHEBI:68671"/>
        <dbReference type="EC" id="2.7.7.43"/>
    </reaction>
</comment>
<organism evidence="11">
    <name type="scientific">uncultured Propionibacteriaceae bacterium</name>
    <dbReference type="NCBI Taxonomy" id="257457"/>
    <lineage>
        <taxon>Bacteria</taxon>
        <taxon>Bacillati</taxon>
        <taxon>Actinomycetota</taxon>
        <taxon>Actinomycetes</taxon>
        <taxon>Propionibacteriales</taxon>
        <taxon>Propionibacteriaceae</taxon>
        <taxon>environmental samples</taxon>
    </lineage>
</organism>
<dbReference type="InterPro" id="IPR003329">
    <property type="entry name" value="Cytidylyl_trans"/>
</dbReference>
<sequence length="488" mass="51709">MLVTNTSATGWVRKTRSRLGHNGGHDSSLRRIAIAVGRRHLRFTFWKGLLATLLDMTAGERPIHVVCIIPARGGSKGVPGKNMRPVGGIPLIARAVSAALRSTLVDAVFVSTDDAAIAEAARQSGAGTILRPSELAQDTTSSEAALLHGLDHLADRNVHPEVLVFVQCTSPFINPADLDAAVTMVRQGRADTAFSGVATHEFLWRDADPSTAPGAGAMVGQNHDAALRPRRQDRRPHFKETGAFYAMAVAGFRTSRHRFFGCTAVVEVPQLTAIEIDSAHDLVLADALAWVAELPARPAVDVDAVITDFDGVHTEDTAYVDETGRESVRVSRGDGLGVSRLRDSGVPMLIVSKELNPVVSARARKLGVEVLQGVDDKATAVLSWLDSHQVAAARAAYLGNDVNDLEAMRVVGWPVAVHDARPEVQAAARVVLSQPGGKGAVRELCDLVLESTRSKATVDRTAARGRARATGLAEASPAPAGGAALWLG</sequence>
<evidence type="ECO:0000256" key="10">
    <source>
        <dbReference type="ARBA" id="ARBA00022842"/>
    </source>
</evidence>
<dbReference type="GO" id="GO:0006054">
    <property type="term" value="P:N-acetylneuraminate metabolic process"/>
    <property type="evidence" value="ECO:0007669"/>
    <property type="project" value="UniProtKB-UniPathway"/>
</dbReference>
<accession>A0A6J4PD46</accession>
<dbReference type="PANTHER" id="PTHR21485">
    <property type="entry name" value="HAD SUPERFAMILY MEMBERS CMAS AND KDSC"/>
    <property type="match status" value="1"/>
</dbReference>
<evidence type="ECO:0000256" key="1">
    <source>
        <dbReference type="ARBA" id="ARBA00001862"/>
    </source>
</evidence>
<dbReference type="UniPathway" id="UPA00628"/>
<reference evidence="11" key="1">
    <citation type="submission" date="2020-02" db="EMBL/GenBank/DDBJ databases">
        <authorList>
            <person name="Meier V. D."/>
        </authorList>
    </citation>
    <scope>NUCLEOTIDE SEQUENCE</scope>
    <source>
        <strain evidence="11">AVDCRST_MAG75</strain>
    </source>
</reference>
<name>A0A6J4PD46_9ACTN</name>